<dbReference type="Proteomes" id="UP001303647">
    <property type="component" value="Unassembled WGS sequence"/>
</dbReference>
<organism evidence="1 2">
    <name type="scientific">Corynascus novoguineensis</name>
    <dbReference type="NCBI Taxonomy" id="1126955"/>
    <lineage>
        <taxon>Eukaryota</taxon>
        <taxon>Fungi</taxon>
        <taxon>Dikarya</taxon>
        <taxon>Ascomycota</taxon>
        <taxon>Pezizomycotina</taxon>
        <taxon>Sordariomycetes</taxon>
        <taxon>Sordariomycetidae</taxon>
        <taxon>Sordariales</taxon>
        <taxon>Chaetomiaceae</taxon>
        <taxon>Corynascus</taxon>
    </lineage>
</organism>
<evidence type="ECO:0008006" key="3">
    <source>
        <dbReference type="Google" id="ProtNLM"/>
    </source>
</evidence>
<dbReference type="EMBL" id="MU857809">
    <property type="protein sequence ID" value="KAK4243502.1"/>
    <property type="molecule type" value="Genomic_DNA"/>
</dbReference>
<name>A0AAN7CLY8_9PEZI</name>
<protein>
    <recommendedName>
        <fullName evidence="3">DUF4238 domain-containing protein</fullName>
    </recommendedName>
</protein>
<reference evidence="1" key="2">
    <citation type="submission" date="2023-05" db="EMBL/GenBank/DDBJ databases">
        <authorList>
            <consortium name="Lawrence Berkeley National Laboratory"/>
            <person name="Steindorff A."/>
            <person name="Hensen N."/>
            <person name="Bonometti L."/>
            <person name="Westerberg I."/>
            <person name="Brannstrom I.O."/>
            <person name="Guillou S."/>
            <person name="Cros-Aarteil S."/>
            <person name="Calhoun S."/>
            <person name="Haridas S."/>
            <person name="Kuo A."/>
            <person name="Mondo S."/>
            <person name="Pangilinan J."/>
            <person name="Riley R."/>
            <person name="Labutti K."/>
            <person name="Andreopoulos B."/>
            <person name="Lipzen A."/>
            <person name="Chen C."/>
            <person name="Yanf M."/>
            <person name="Daum C."/>
            <person name="Ng V."/>
            <person name="Clum A."/>
            <person name="Ohm R."/>
            <person name="Martin F."/>
            <person name="Silar P."/>
            <person name="Natvig D."/>
            <person name="Lalanne C."/>
            <person name="Gautier V."/>
            <person name="Ament-Velasquez S.L."/>
            <person name="Kruys A."/>
            <person name="Hutchinson M.I."/>
            <person name="Powell A.J."/>
            <person name="Barry K."/>
            <person name="Miller A.N."/>
            <person name="Grigoriev I.V."/>
            <person name="Debuchy R."/>
            <person name="Gladieux P."/>
            <person name="Thoren M.H."/>
            <person name="Johannesson H."/>
        </authorList>
    </citation>
    <scope>NUCLEOTIDE SEQUENCE</scope>
    <source>
        <strain evidence="1">CBS 359.72</strain>
    </source>
</reference>
<sequence length="623" mass="71881">MAPHGTQYHHYIPRFILKQFAHAEVKTRRQVVKLESHLHVFDLPSGQFSLEEVEKTCGGQNLYYNANDTNPMRIEHLFSKLESRASAIFRKISTAVTEGRDHIDILEKDVHLLFKFMHLSLKCSQQFRDEIETPYRENDFMFQQMFENSRKHGRSGNPAQFWLENLLYLLETSHENLLADAEKTDVTSSAGTYKHFTEHYALQIWRAADSHEFFLNERLVDFEGDTTSFLGVEETVAGPQLIRMTTNDMIHLVLPINPEVALIFCDESRCWESHFADAMHRAKIPYSANSLLKDAPHKDIINVNIPSQWRGKKTWPATVAWRLSIGILSRQHHRIIASYSLGHARSFLVVRHRARFERARRELADFQRERAETWKRQGIRFGLPDDGPWHQTDRGAGLSQERMARIADSYTSAVQDIVNLMATNRERIPISKENSIKCWQAVFTLDLALGAGLTHSSKSDGESSRRRIMHPALKMAFEAAYPPKHPDHRDLIEVDFAEFVCSCIGEESFVKLSNAIHMKVQELVHKDNFGAYFDAAVQQMESNEEPHPAVAPLLQQADFAREEGEDVLKNPCFQSIVTTAQEFDALRWMFEERQDILATLVRQMAVTMEELQPSVIRIRARRE</sequence>
<dbReference type="AlphaFoldDB" id="A0AAN7CLY8"/>
<comment type="caution">
    <text evidence="1">The sequence shown here is derived from an EMBL/GenBank/DDBJ whole genome shotgun (WGS) entry which is preliminary data.</text>
</comment>
<accession>A0AAN7CLY8</accession>
<reference evidence="1" key="1">
    <citation type="journal article" date="2023" name="Mol. Phylogenet. Evol.">
        <title>Genome-scale phylogeny and comparative genomics of the fungal order Sordariales.</title>
        <authorList>
            <person name="Hensen N."/>
            <person name="Bonometti L."/>
            <person name="Westerberg I."/>
            <person name="Brannstrom I.O."/>
            <person name="Guillou S."/>
            <person name="Cros-Aarteil S."/>
            <person name="Calhoun S."/>
            <person name="Haridas S."/>
            <person name="Kuo A."/>
            <person name="Mondo S."/>
            <person name="Pangilinan J."/>
            <person name="Riley R."/>
            <person name="LaButti K."/>
            <person name="Andreopoulos B."/>
            <person name="Lipzen A."/>
            <person name="Chen C."/>
            <person name="Yan M."/>
            <person name="Daum C."/>
            <person name="Ng V."/>
            <person name="Clum A."/>
            <person name="Steindorff A."/>
            <person name="Ohm R.A."/>
            <person name="Martin F."/>
            <person name="Silar P."/>
            <person name="Natvig D.O."/>
            <person name="Lalanne C."/>
            <person name="Gautier V."/>
            <person name="Ament-Velasquez S.L."/>
            <person name="Kruys A."/>
            <person name="Hutchinson M.I."/>
            <person name="Powell A.J."/>
            <person name="Barry K."/>
            <person name="Miller A.N."/>
            <person name="Grigoriev I.V."/>
            <person name="Debuchy R."/>
            <person name="Gladieux P."/>
            <person name="Hiltunen Thoren M."/>
            <person name="Johannesson H."/>
        </authorList>
    </citation>
    <scope>NUCLEOTIDE SEQUENCE</scope>
    <source>
        <strain evidence="1">CBS 359.72</strain>
    </source>
</reference>
<evidence type="ECO:0000313" key="2">
    <source>
        <dbReference type="Proteomes" id="UP001303647"/>
    </source>
</evidence>
<dbReference type="Pfam" id="PF14022">
    <property type="entry name" value="DUF4238"/>
    <property type="match status" value="1"/>
</dbReference>
<proteinExistence type="predicted"/>
<dbReference type="InterPro" id="IPR025332">
    <property type="entry name" value="DUF4238"/>
</dbReference>
<gene>
    <name evidence="1" type="ORF">C7999DRAFT_44704</name>
</gene>
<evidence type="ECO:0000313" key="1">
    <source>
        <dbReference type="EMBL" id="KAK4243502.1"/>
    </source>
</evidence>
<keyword evidence="2" id="KW-1185">Reference proteome</keyword>